<evidence type="ECO:0000256" key="3">
    <source>
        <dbReference type="ARBA" id="ARBA00023015"/>
    </source>
</evidence>
<evidence type="ECO:0000313" key="9">
    <source>
        <dbReference type="EMBL" id="KAH7373493.1"/>
    </source>
</evidence>
<keyword evidence="5" id="KW-0804">Transcription</keyword>
<comment type="subcellular location">
    <subcellularLocation>
        <location evidence="1">Nucleus</location>
    </subcellularLocation>
</comment>
<feature type="region of interest" description="Disordered" evidence="7">
    <location>
        <begin position="333"/>
        <end position="362"/>
    </location>
</feature>
<dbReference type="OrthoDB" id="691673at2759"/>
<evidence type="ECO:0000259" key="8">
    <source>
        <dbReference type="PROSITE" id="PS50090"/>
    </source>
</evidence>
<reference evidence="9" key="1">
    <citation type="submission" date="2021-08" db="EMBL/GenBank/DDBJ databases">
        <title>WGS assembly of Ceratopteris richardii.</title>
        <authorList>
            <person name="Marchant D.B."/>
            <person name="Chen G."/>
            <person name="Jenkins J."/>
            <person name="Shu S."/>
            <person name="Leebens-Mack J."/>
            <person name="Grimwood J."/>
            <person name="Schmutz J."/>
            <person name="Soltis P."/>
            <person name="Soltis D."/>
            <person name="Chen Z.-H."/>
        </authorList>
    </citation>
    <scope>NUCLEOTIDE SEQUENCE</scope>
    <source>
        <strain evidence="9">Whitten #5841</strain>
        <tissue evidence="9">Leaf</tissue>
    </source>
</reference>
<dbReference type="CDD" id="cd12203">
    <property type="entry name" value="GT1"/>
    <property type="match status" value="2"/>
</dbReference>
<dbReference type="FunFam" id="1.10.10.60:FF:000061">
    <property type="entry name" value="Trihelix transcription factor GT-2"/>
    <property type="match status" value="1"/>
</dbReference>
<feature type="region of interest" description="Disordered" evidence="7">
    <location>
        <begin position="103"/>
        <end position="158"/>
    </location>
</feature>
<feature type="region of interest" description="Disordered" evidence="7">
    <location>
        <begin position="885"/>
        <end position="915"/>
    </location>
</feature>
<evidence type="ECO:0000256" key="2">
    <source>
        <dbReference type="ARBA" id="ARBA00022737"/>
    </source>
</evidence>
<evidence type="ECO:0000313" key="10">
    <source>
        <dbReference type="Proteomes" id="UP000825935"/>
    </source>
</evidence>
<organism evidence="9 10">
    <name type="scientific">Ceratopteris richardii</name>
    <name type="common">Triangle waterfern</name>
    <dbReference type="NCBI Taxonomy" id="49495"/>
    <lineage>
        <taxon>Eukaryota</taxon>
        <taxon>Viridiplantae</taxon>
        <taxon>Streptophyta</taxon>
        <taxon>Embryophyta</taxon>
        <taxon>Tracheophyta</taxon>
        <taxon>Polypodiopsida</taxon>
        <taxon>Polypodiidae</taxon>
        <taxon>Polypodiales</taxon>
        <taxon>Pteridineae</taxon>
        <taxon>Pteridaceae</taxon>
        <taxon>Parkerioideae</taxon>
        <taxon>Ceratopteris</taxon>
    </lineage>
</organism>
<keyword evidence="6" id="KW-0539">Nucleus</keyword>
<dbReference type="GO" id="GO:0005634">
    <property type="term" value="C:nucleus"/>
    <property type="evidence" value="ECO:0007669"/>
    <property type="project" value="UniProtKB-SubCell"/>
</dbReference>
<accession>A0A8T2SW38</accession>
<feature type="domain" description="Myb-like" evidence="8">
    <location>
        <begin position="208"/>
        <end position="266"/>
    </location>
</feature>
<keyword evidence="4" id="KW-0238">DNA-binding</keyword>
<dbReference type="AlphaFoldDB" id="A0A8T2SW38"/>
<evidence type="ECO:0000256" key="6">
    <source>
        <dbReference type="ARBA" id="ARBA00023242"/>
    </source>
</evidence>
<feature type="compositionally biased region" description="Acidic residues" evidence="7">
    <location>
        <begin position="422"/>
        <end position="444"/>
    </location>
</feature>
<protein>
    <recommendedName>
        <fullName evidence="8">Myb-like domain-containing protein</fullName>
    </recommendedName>
</protein>
<dbReference type="GO" id="GO:0003677">
    <property type="term" value="F:DNA binding"/>
    <property type="evidence" value="ECO:0007669"/>
    <property type="project" value="UniProtKB-KW"/>
</dbReference>
<evidence type="ECO:0000256" key="5">
    <source>
        <dbReference type="ARBA" id="ARBA00023163"/>
    </source>
</evidence>
<dbReference type="InterPro" id="IPR044822">
    <property type="entry name" value="Myb_DNA-bind_4"/>
</dbReference>
<feature type="region of interest" description="Disordered" evidence="7">
    <location>
        <begin position="405"/>
        <end position="475"/>
    </location>
</feature>
<feature type="compositionally biased region" description="Polar residues" evidence="7">
    <location>
        <begin position="1"/>
        <end position="19"/>
    </location>
</feature>
<feature type="domain" description="Myb-like" evidence="8">
    <location>
        <begin position="653"/>
        <end position="718"/>
    </location>
</feature>
<name>A0A8T2SW38_CERRI</name>
<dbReference type="SMART" id="SM00717">
    <property type="entry name" value="SANT"/>
    <property type="match status" value="2"/>
</dbReference>
<dbReference type="GO" id="GO:0010468">
    <property type="term" value="P:regulation of gene expression"/>
    <property type="evidence" value="ECO:0007669"/>
    <property type="project" value="UniProtKB-ARBA"/>
</dbReference>
<dbReference type="InterPro" id="IPR001005">
    <property type="entry name" value="SANT/Myb"/>
</dbReference>
<dbReference type="Pfam" id="PF13837">
    <property type="entry name" value="Myb_DNA-bind_4"/>
    <property type="match status" value="2"/>
</dbReference>
<evidence type="ECO:0000256" key="4">
    <source>
        <dbReference type="ARBA" id="ARBA00023125"/>
    </source>
</evidence>
<feature type="compositionally biased region" description="Polar residues" evidence="7">
    <location>
        <begin position="333"/>
        <end position="346"/>
    </location>
</feature>
<feature type="compositionally biased region" description="Polar residues" evidence="7">
    <location>
        <begin position="27"/>
        <end position="36"/>
    </location>
</feature>
<dbReference type="PANTHER" id="PTHR21654">
    <property type="entry name" value="FI21293P1"/>
    <property type="match status" value="1"/>
</dbReference>
<feature type="compositionally biased region" description="Polar residues" evidence="7">
    <location>
        <begin position="353"/>
        <end position="362"/>
    </location>
</feature>
<dbReference type="PANTHER" id="PTHR21654:SF84">
    <property type="entry name" value="SI:DKEY-66I24.7"/>
    <property type="match status" value="1"/>
</dbReference>
<keyword evidence="10" id="KW-1185">Reference proteome</keyword>
<evidence type="ECO:0000256" key="1">
    <source>
        <dbReference type="ARBA" id="ARBA00004123"/>
    </source>
</evidence>
<dbReference type="EMBL" id="CM035422">
    <property type="protein sequence ID" value="KAH7373493.1"/>
    <property type="molecule type" value="Genomic_DNA"/>
</dbReference>
<keyword evidence="3" id="KW-0805">Transcription regulation</keyword>
<dbReference type="Proteomes" id="UP000825935">
    <property type="component" value="Chromosome 17"/>
</dbReference>
<feature type="region of interest" description="Disordered" evidence="7">
    <location>
        <begin position="1"/>
        <end position="45"/>
    </location>
</feature>
<proteinExistence type="predicted"/>
<dbReference type="PROSITE" id="PS50090">
    <property type="entry name" value="MYB_LIKE"/>
    <property type="match status" value="2"/>
</dbReference>
<keyword evidence="2" id="KW-0677">Repeat</keyword>
<sequence>MNQSLKASSNNGIKLQQLPSRDPQRPESLSPSSSTRAVDRLGHRSASPAIATAAATQLQSSASAVERQHPLPAQHQDIRSAILLTNTSHQLQLAEIHVSTALTTPSAPPQRQRHENEAGSSPIPPRSPQPGGHLHRQLSPSLQQSAAEGGNPPSTELLAIPSSQKDAITADMLPQRGAQTNLRENPEDVEYRAHDMDNADEGSAAAGNRWPREETIALLKVRADMDAAFRDSNVKGPLWEEVSRKLKELGYVRSAKKCKEKFENVNKYYKRTKEGKVGRQDGKAYRFFTQLEALSGNLTPNPGMNSSSLTVNTTAFATVGSDSMVTLPPAPTHFSNSTSNQINNLQAPPPQPSVLQSGTAPNISVGADSQDYSLHLKVTNVADVSGFPPTAVSIHLPHPVLGMAYPSQHPIANPAQLPRYSDDDEDDEDDSIDDDDTEDNEDEEPKFQPGPPQTDDSSFVLRHSEDSGKRKRKRPTNMMAFFESLFEMVIDRQEKMQRKFFEAMEKRESDRMIREEAWRRQEMAMLSREHELRVQEQNSAAARDAALIAFLQKVTGQPVDPVNAMGAAPIPAQPVIAPIVTHSLHSVQPPHSMQSVQPLQSQYSLQTIVPIAAQPVESPYPSQSSALISVQPVQSAPPLYEDEISHQYEDHEFSDSNSKRWLKPEVLHLIELHNSLRAKFSEAGPKGPLWEAIANGMAQKGYPSRTAKRCKEKWENINKYFKRAKESNKKRPENSKTCPYFHELDALYSRKSSSQVHHGPMERVQGDNINIYQQPIANSGEGLANCNYEEQPNTISNSIPADQPGTSGGEVLASSDSNNHIIGSANATMAGVNASNGFMHNVVPMQLAVEAYQGLDASNASAHTPGHRFPVEVGPSMHQRLSITENHQDKQAAEISTTSRELEKAQTMAPQFQVQ</sequence>
<dbReference type="Gene3D" id="1.10.10.60">
    <property type="entry name" value="Homeodomain-like"/>
    <property type="match status" value="2"/>
</dbReference>
<evidence type="ECO:0000256" key="7">
    <source>
        <dbReference type="SAM" id="MobiDB-lite"/>
    </source>
</evidence>
<gene>
    <name evidence="9" type="ORF">KP509_17G059500</name>
</gene>
<comment type="caution">
    <text evidence="9">The sequence shown here is derived from an EMBL/GenBank/DDBJ whole genome shotgun (WGS) entry which is preliminary data.</text>
</comment>